<sequence length="104" mass="11483">MKFFRRRPSDDDLLSWLETGEPRRVDKLLDDPDTTDRLERLTALPADDLAALHDVVEPADGFAERAESAVQTRVGDLQRVGTLFGLLGLGAETAKTLTSDDELS</sequence>
<dbReference type="AlphaFoldDB" id="A0A6C7EGP8"/>
<proteinExistence type="predicted"/>
<keyword evidence="2" id="KW-1185">Reference proteome</keyword>
<evidence type="ECO:0000313" key="2">
    <source>
        <dbReference type="Proteomes" id="UP000011863"/>
    </source>
</evidence>
<organism evidence="1 2">
    <name type="scientific">Ilumatobacter coccineus (strain NBRC 103263 / KCTC 29153 / YM16-304)</name>
    <dbReference type="NCBI Taxonomy" id="1313172"/>
    <lineage>
        <taxon>Bacteria</taxon>
        <taxon>Bacillati</taxon>
        <taxon>Actinomycetota</taxon>
        <taxon>Acidimicrobiia</taxon>
        <taxon>Acidimicrobiales</taxon>
        <taxon>Ilumatobacteraceae</taxon>
        <taxon>Ilumatobacter</taxon>
    </lineage>
</organism>
<evidence type="ECO:0000313" key="1">
    <source>
        <dbReference type="EMBL" id="BAN03778.1"/>
    </source>
</evidence>
<accession>A0A6C7EGP8</accession>
<dbReference type="EMBL" id="AP012057">
    <property type="protein sequence ID" value="BAN03778.1"/>
    <property type="molecule type" value="Genomic_DNA"/>
</dbReference>
<gene>
    <name evidence="1" type="ORF">YM304_34640</name>
</gene>
<dbReference type="RefSeq" id="WP_015443025.1">
    <property type="nucleotide sequence ID" value="NC_020520.1"/>
</dbReference>
<name>A0A6C7EGP8_ILUCY</name>
<dbReference type="Proteomes" id="UP000011863">
    <property type="component" value="Chromosome"/>
</dbReference>
<reference evidence="1 2" key="1">
    <citation type="journal article" date="2013" name="Int. J. Syst. Evol. Microbiol.">
        <title>Ilumatobacter nonamiense sp. nov. and Ilumatobacter coccineum sp. nov., isolated from seashore sand.</title>
        <authorList>
            <person name="Matsumoto A."/>
            <person name="Kasai H."/>
            <person name="Matsuo Y."/>
            <person name="Shizuri Y."/>
            <person name="Ichikawa N."/>
            <person name="Fujita N."/>
            <person name="Omura S."/>
            <person name="Takahashi Y."/>
        </authorList>
    </citation>
    <scope>NUCLEOTIDE SEQUENCE [LARGE SCALE GENOMIC DNA]</scope>
    <source>
        <strain evidence="2">NBRC 103263 / KCTC 29153 / YM16-304</strain>
    </source>
</reference>
<dbReference type="KEGG" id="aym:YM304_34640"/>
<protein>
    <submittedName>
        <fullName evidence="1">Uncharacterized protein</fullName>
    </submittedName>
</protein>